<dbReference type="Proteomes" id="UP000324222">
    <property type="component" value="Unassembled WGS sequence"/>
</dbReference>
<evidence type="ECO:0000313" key="1">
    <source>
        <dbReference type="EMBL" id="MPC29660.1"/>
    </source>
</evidence>
<organism evidence="1 2">
    <name type="scientific">Portunus trituberculatus</name>
    <name type="common">Swimming crab</name>
    <name type="synonym">Neptunus trituberculatus</name>
    <dbReference type="NCBI Taxonomy" id="210409"/>
    <lineage>
        <taxon>Eukaryota</taxon>
        <taxon>Metazoa</taxon>
        <taxon>Ecdysozoa</taxon>
        <taxon>Arthropoda</taxon>
        <taxon>Crustacea</taxon>
        <taxon>Multicrustacea</taxon>
        <taxon>Malacostraca</taxon>
        <taxon>Eumalacostraca</taxon>
        <taxon>Eucarida</taxon>
        <taxon>Decapoda</taxon>
        <taxon>Pleocyemata</taxon>
        <taxon>Brachyura</taxon>
        <taxon>Eubrachyura</taxon>
        <taxon>Portunoidea</taxon>
        <taxon>Portunidae</taxon>
        <taxon>Portuninae</taxon>
        <taxon>Portunus</taxon>
    </lineage>
</organism>
<dbReference type="EMBL" id="VSRR010002113">
    <property type="protein sequence ID" value="MPC29660.1"/>
    <property type="molecule type" value="Genomic_DNA"/>
</dbReference>
<name>A0A5B7E6M2_PORTR</name>
<sequence>MVRGYPKCRDKCLETSLLKEFKLLEEGNTEAGREFQSLPEKCMND</sequence>
<keyword evidence="2" id="KW-1185">Reference proteome</keyword>
<reference evidence="1 2" key="1">
    <citation type="submission" date="2019-05" db="EMBL/GenBank/DDBJ databases">
        <title>Another draft genome of Portunus trituberculatus and its Hox gene families provides insights of decapod evolution.</title>
        <authorList>
            <person name="Jeong J.-H."/>
            <person name="Song I."/>
            <person name="Kim S."/>
            <person name="Choi T."/>
            <person name="Kim D."/>
            <person name="Ryu S."/>
            <person name="Kim W."/>
        </authorList>
    </citation>
    <scope>NUCLEOTIDE SEQUENCE [LARGE SCALE GENOMIC DNA]</scope>
    <source>
        <tissue evidence="1">Muscle</tissue>
    </source>
</reference>
<protein>
    <submittedName>
        <fullName evidence="1">Uncharacterized protein</fullName>
    </submittedName>
</protein>
<proteinExistence type="predicted"/>
<comment type="caution">
    <text evidence="1">The sequence shown here is derived from an EMBL/GenBank/DDBJ whole genome shotgun (WGS) entry which is preliminary data.</text>
</comment>
<dbReference type="AlphaFoldDB" id="A0A5B7E6M2"/>
<evidence type="ECO:0000313" key="2">
    <source>
        <dbReference type="Proteomes" id="UP000324222"/>
    </source>
</evidence>
<gene>
    <name evidence="1" type="ORF">E2C01_022905</name>
</gene>
<accession>A0A5B7E6M2</accession>